<evidence type="ECO:0000313" key="1">
    <source>
        <dbReference type="EMBL" id="CAH4028658.1"/>
    </source>
</evidence>
<organism evidence="1 2">
    <name type="scientific">Pieris brassicae</name>
    <name type="common">White butterfly</name>
    <name type="synonym">Large white butterfly</name>
    <dbReference type="NCBI Taxonomy" id="7116"/>
    <lineage>
        <taxon>Eukaryota</taxon>
        <taxon>Metazoa</taxon>
        <taxon>Ecdysozoa</taxon>
        <taxon>Arthropoda</taxon>
        <taxon>Hexapoda</taxon>
        <taxon>Insecta</taxon>
        <taxon>Pterygota</taxon>
        <taxon>Neoptera</taxon>
        <taxon>Endopterygota</taxon>
        <taxon>Lepidoptera</taxon>
        <taxon>Glossata</taxon>
        <taxon>Ditrysia</taxon>
        <taxon>Papilionoidea</taxon>
        <taxon>Pieridae</taxon>
        <taxon>Pierinae</taxon>
        <taxon>Pieris</taxon>
    </lineage>
</organism>
<dbReference type="InterPro" id="IPR029058">
    <property type="entry name" value="AB_hydrolase_fold"/>
</dbReference>
<gene>
    <name evidence="1" type="ORF">PIBRA_LOCUS5466</name>
</gene>
<proteinExistence type="predicted"/>
<dbReference type="AlphaFoldDB" id="A0A9P0XA73"/>
<keyword evidence="2" id="KW-1185">Reference proteome</keyword>
<dbReference type="EMBL" id="CALOZG010000005">
    <property type="protein sequence ID" value="CAH4028658.1"/>
    <property type="molecule type" value="Genomic_DNA"/>
</dbReference>
<sequence length="153" mass="17367">MDTFSVYTAYSPGLLKPPTLLVHGIELAANSSRLRGNTIVLTKLNHDLWFANVRGNVYSRRHVHLNADIDDEFWDFSFHERGYYDLATTINTVLNKTNSLQINGIGYSLGTIMFTVLTSTRPEYNAKINLTIYLAPIAYLNNVQSSLFNFIFP</sequence>
<name>A0A9P0XA73_PIEBR</name>
<protein>
    <recommendedName>
        <fullName evidence="3">AB hydrolase-1 domain-containing protein</fullName>
    </recommendedName>
</protein>
<accession>A0A9P0XA73</accession>
<dbReference type="Gene3D" id="3.40.50.1820">
    <property type="entry name" value="alpha/beta hydrolase"/>
    <property type="match status" value="1"/>
</dbReference>
<reference evidence="1" key="1">
    <citation type="submission" date="2022-05" db="EMBL/GenBank/DDBJ databases">
        <authorList>
            <person name="Okamura Y."/>
        </authorList>
    </citation>
    <scope>NUCLEOTIDE SEQUENCE</scope>
</reference>
<evidence type="ECO:0008006" key="3">
    <source>
        <dbReference type="Google" id="ProtNLM"/>
    </source>
</evidence>
<dbReference type="PANTHER" id="PTHR11005">
    <property type="entry name" value="LYSOSOMAL ACID LIPASE-RELATED"/>
    <property type="match status" value="1"/>
</dbReference>
<evidence type="ECO:0000313" key="2">
    <source>
        <dbReference type="Proteomes" id="UP001152562"/>
    </source>
</evidence>
<dbReference type="Proteomes" id="UP001152562">
    <property type="component" value="Unassembled WGS sequence"/>
</dbReference>
<dbReference type="SUPFAM" id="SSF53474">
    <property type="entry name" value="alpha/beta-Hydrolases"/>
    <property type="match status" value="1"/>
</dbReference>
<comment type="caution">
    <text evidence="1">The sequence shown here is derived from an EMBL/GenBank/DDBJ whole genome shotgun (WGS) entry which is preliminary data.</text>
</comment>